<gene>
    <name evidence="1" type="ORF">F383_38467</name>
</gene>
<keyword evidence="1" id="KW-0378">Hydrolase</keyword>
<protein>
    <submittedName>
        <fullName evidence="1">ATP-dependent DNA helicase dda</fullName>
    </submittedName>
</protein>
<keyword evidence="2" id="KW-1185">Reference proteome</keyword>
<keyword evidence="1" id="KW-0067">ATP-binding</keyword>
<keyword evidence="1" id="KW-0347">Helicase</keyword>
<dbReference type="EMBL" id="JRRC01082945">
    <property type="protein sequence ID" value="KHF99516.1"/>
    <property type="molecule type" value="Genomic_DNA"/>
</dbReference>
<evidence type="ECO:0000313" key="1">
    <source>
        <dbReference type="EMBL" id="KHF99516.1"/>
    </source>
</evidence>
<comment type="caution">
    <text evidence="1">The sequence shown here is derived from an EMBL/GenBank/DDBJ whole genome shotgun (WGS) entry which is preliminary data.</text>
</comment>
<reference evidence="2" key="1">
    <citation type="submission" date="2014-09" db="EMBL/GenBank/DDBJ databases">
        <authorList>
            <person name="Mudge J."/>
            <person name="Ramaraj T."/>
            <person name="Lindquist I.E."/>
            <person name="Bharti A.K."/>
            <person name="Sundararajan A."/>
            <person name="Cameron C.T."/>
            <person name="Woodward J.E."/>
            <person name="May G.D."/>
            <person name="Brubaker C."/>
            <person name="Broadhvest J."/>
            <person name="Wilkins T.A."/>
        </authorList>
    </citation>
    <scope>NUCLEOTIDE SEQUENCE</scope>
    <source>
        <strain evidence="2">cv. AKA8401</strain>
    </source>
</reference>
<dbReference type="GO" id="GO:0004386">
    <property type="term" value="F:helicase activity"/>
    <property type="evidence" value="ECO:0007669"/>
    <property type="project" value="UniProtKB-KW"/>
</dbReference>
<dbReference type="Proteomes" id="UP000032142">
    <property type="component" value="Unassembled WGS sequence"/>
</dbReference>
<evidence type="ECO:0000313" key="2">
    <source>
        <dbReference type="Proteomes" id="UP000032142"/>
    </source>
</evidence>
<accession>A0A0B0MGJ9</accession>
<name>A0A0B0MGJ9_GOSAR</name>
<dbReference type="AlphaFoldDB" id="A0A0B0MGJ9"/>
<proteinExistence type="predicted"/>
<keyword evidence="1" id="KW-0547">Nucleotide-binding</keyword>
<organism evidence="1 2">
    <name type="scientific">Gossypium arboreum</name>
    <name type="common">Tree cotton</name>
    <name type="synonym">Gossypium nanking</name>
    <dbReference type="NCBI Taxonomy" id="29729"/>
    <lineage>
        <taxon>Eukaryota</taxon>
        <taxon>Viridiplantae</taxon>
        <taxon>Streptophyta</taxon>
        <taxon>Embryophyta</taxon>
        <taxon>Tracheophyta</taxon>
        <taxon>Spermatophyta</taxon>
        <taxon>Magnoliopsida</taxon>
        <taxon>eudicotyledons</taxon>
        <taxon>Gunneridae</taxon>
        <taxon>Pentapetalae</taxon>
        <taxon>rosids</taxon>
        <taxon>malvids</taxon>
        <taxon>Malvales</taxon>
        <taxon>Malvaceae</taxon>
        <taxon>Malvoideae</taxon>
        <taxon>Gossypium</taxon>
    </lineage>
</organism>
<sequence length="58" mass="6720">MNMLGSYVYKFDLTELRRSKAPISDMGSRVRPRLGRWHRYVITCKTTSGTLASVCDYM</sequence>